<reference evidence="10" key="1">
    <citation type="submission" date="2016-09" db="EMBL/GenBank/DDBJ databases">
        <authorList>
            <person name="Varghese N."/>
            <person name="Submissions S."/>
        </authorList>
    </citation>
    <scope>NUCLEOTIDE SEQUENCE [LARGE SCALE GENOMIC DNA]</scope>
    <source>
        <strain evidence="10">TNe-862</strain>
    </source>
</reference>
<dbReference type="Pfam" id="PF00128">
    <property type="entry name" value="Alpha-amylase"/>
    <property type="match status" value="1"/>
</dbReference>
<name>A0A1G6WJT6_9BURK</name>
<evidence type="ECO:0000256" key="6">
    <source>
        <dbReference type="HAMAP-Rule" id="MF_02124"/>
    </source>
</evidence>
<dbReference type="Proteomes" id="UP000198908">
    <property type="component" value="Unassembled WGS sequence"/>
</dbReference>
<dbReference type="Gene3D" id="3.20.20.80">
    <property type="entry name" value="Glycosidases"/>
    <property type="match status" value="2"/>
</dbReference>
<dbReference type="InterPro" id="IPR006047">
    <property type="entry name" value="GH13_cat_dom"/>
</dbReference>
<feature type="binding site" evidence="6">
    <location>
        <position position="727"/>
    </location>
    <ligand>
        <name>alpha-maltose 1-phosphate</name>
        <dbReference type="ChEBI" id="CHEBI:63576"/>
    </ligand>
</feature>
<dbReference type="SMART" id="SM00642">
    <property type="entry name" value="Aamy"/>
    <property type="match status" value="1"/>
</dbReference>
<evidence type="ECO:0000256" key="4">
    <source>
        <dbReference type="ARBA" id="ARBA00023277"/>
    </source>
</evidence>
<dbReference type="CDD" id="cd11344">
    <property type="entry name" value="AmyAc_GlgE_like"/>
    <property type="match status" value="1"/>
</dbReference>
<keyword evidence="4 6" id="KW-0119">Carbohydrate metabolism</keyword>
<evidence type="ECO:0000313" key="10">
    <source>
        <dbReference type="Proteomes" id="UP000198908"/>
    </source>
</evidence>
<comment type="function">
    <text evidence="6">Maltosyltransferase that uses maltose 1-phosphate (M1P) as the sugar donor to elongate linear or branched alpha-(1-&gt;4)-glucans. Is involved in a branched alpha-glucan biosynthetic pathway from trehalose, together with TreS, Mak and GlgB.</text>
</comment>
<feature type="binding site" evidence="6">
    <location>
        <position position="860"/>
    </location>
    <ligand>
        <name>alpha-maltose 1-phosphate</name>
        <dbReference type="ChEBI" id="CHEBI:63576"/>
    </ligand>
</feature>
<dbReference type="Gene3D" id="1.20.58.80">
    <property type="entry name" value="Phosphotransferase system, lactose/cellobiose-type IIA subunit"/>
    <property type="match status" value="1"/>
</dbReference>
<dbReference type="Gene3D" id="2.60.40.10">
    <property type="entry name" value="Immunoglobulins"/>
    <property type="match status" value="1"/>
</dbReference>
<dbReference type="HAMAP" id="MF_02124">
    <property type="entry name" value="GlgE"/>
    <property type="match status" value="1"/>
</dbReference>
<proteinExistence type="inferred from homology"/>
<dbReference type="EC" id="2.4.99.16" evidence="6"/>
<feature type="binding site" evidence="6">
    <location>
        <position position="822"/>
    </location>
    <ligand>
        <name>alpha-maltose 1-phosphate</name>
        <dbReference type="ChEBI" id="CHEBI:63576"/>
    </ligand>
</feature>
<organism evidence="9 10">
    <name type="scientific">Paraburkholderia lycopersici</name>
    <dbReference type="NCBI Taxonomy" id="416944"/>
    <lineage>
        <taxon>Bacteria</taxon>
        <taxon>Pseudomonadati</taxon>
        <taxon>Pseudomonadota</taxon>
        <taxon>Betaproteobacteria</taxon>
        <taxon>Burkholderiales</taxon>
        <taxon>Burkholderiaceae</taxon>
        <taxon>Paraburkholderia</taxon>
    </lineage>
</organism>
<dbReference type="GO" id="GO:0030979">
    <property type="term" value="P:alpha-glucan biosynthetic process"/>
    <property type="evidence" value="ECO:0007669"/>
    <property type="project" value="UniProtKB-UniRule"/>
</dbReference>
<dbReference type="GO" id="GO:0016758">
    <property type="term" value="F:hexosyltransferase activity"/>
    <property type="evidence" value="ECO:0007669"/>
    <property type="project" value="UniProtKB-UniRule"/>
</dbReference>
<dbReference type="InterPro" id="IPR013783">
    <property type="entry name" value="Ig-like_fold"/>
</dbReference>
<evidence type="ECO:0000256" key="7">
    <source>
        <dbReference type="SAM" id="MobiDB-lite"/>
    </source>
</evidence>
<feature type="binding site" evidence="6">
    <location>
        <position position="787"/>
    </location>
    <ligand>
        <name>alpha-maltose 1-phosphate</name>
        <dbReference type="ChEBI" id="CHEBI:63576"/>
    </ligand>
</feature>
<dbReference type="InterPro" id="IPR013780">
    <property type="entry name" value="Glyco_hydro_b"/>
</dbReference>
<keyword evidence="2 6" id="KW-0328">Glycosyltransferase</keyword>
<comment type="catalytic activity">
    <reaction evidence="5 6">
        <text>alpha-maltose 1-phosphate + [(1-&gt;4)-alpha-D-glucosyl](n) = [(1-&gt;4)-alpha-D-glucosyl](n+2) + phosphate</text>
        <dbReference type="Rhea" id="RHEA:42692"/>
        <dbReference type="Rhea" id="RHEA-COMP:9584"/>
        <dbReference type="Rhea" id="RHEA-COMP:10183"/>
        <dbReference type="ChEBI" id="CHEBI:15444"/>
        <dbReference type="ChEBI" id="CHEBI:43474"/>
        <dbReference type="ChEBI" id="CHEBI:63576"/>
        <dbReference type="EC" id="2.4.99.16"/>
    </reaction>
</comment>
<feature type="domain" description="Glycosyl hydrolase family 13 catalytic" evidence="8">
    <location>
        <begin position="679"/>
        <end position="1024"/>
    </location>
</feature>
<dbReference type="InterPro" id="IPR049171">
    <property type="entry name" value="GLGE_C"/>
</dbReference>
<keyword evidence="10" id="KW-1185">Reference proteome</keyword>
<dbReference type="PANTHER" id="PTHR47786:SF2">
    <property type="entry name" value="GLYCOSYL HYDROLASE FAMILY 13 CATALYTIC DOMAIN-CONTAINING PROTEIN"/>
    <property type="match status" value="1"/>
</dbReference>
<dbReference type="RefSeq" id="WP_092001462.1">
    <property type="nucleotide sequence ID" value="NZ_FMYQ01000023.1"/>
</dbReference>
<dbReference type="Gene3D" id="2.60.40.1180">
    <property type="entry name" value="Golgi alpha-mannosidase II"/>
    <property type="match status" value="1"/>
</dbReference>
<evidence type="ECO:0000256" key="1">
    <source>
        <dbReference type="ARBA" id="ARBA00011738"/>
    </source>
</evidence>
<comment type="subunit">
    <text evidence="1 6">Homodimer.</text>
</comment>
<evidence type="ECO:0000256" key="5">
    <source>
        <dbReference type="ARBA" id="ARBA00048735"/>
    </source>
</evidence>
<dbReference type="GO" id="GO:0004553">
    <property type="term" value="F:hydrolase activity, hydrolyzing O-glycosyl compounds"/>
    <property type="evidence" value="ECO:0007669"/>
    <property type="project" value="InterPro"/>
</dbReference>
<dbReference type="Pfam" id="PF21702">
    <property type="entry name" value="GLGE_C"/>
    <property type="match status" value="1"/>
</dbReference>
<protein>
    <recommendedName>
        <fullName evidence="6">Alpha-1,4-glucan:maltose-1-phosphate maltosyltransferase</fullName>
        <shortName evidence="6">GMPMT</shortName>
        <ecNumber evidence="6">2.4.99.16</ecNumber>
    </recommendedName>
    <alternativeName>
        <fullName evidence="6">(1-&gt;4)-alpha-D-glucan:maltose-1-phosphate alpha-D-maltosyltransferase</fullName>
    </alternativeName>
</protein>
<comment type="similarity">
    <text evidence="6">Belongs to the glycosyl hydrolase 13 family. GlgE subfamily.</text>
</comment>
<dbReference type="STRING" id="416944.SAMN05421548_12339"/>
<gene>
    <name evidence="6" type="primary">glgE</name>
    <name evidence="9" type="ORF">SAMN05421548_12339</name>
</gene>
<feature type="binding site" evidence="6">
    <location>
        <begin position="999"/>
        <end position="1000"/>
    </location>
    <ligand>
        <name>alpha-maltose 1-phosphate</name>
        <dbReference type="ChEBI" id="CHEBI:63576"/>
    </ligand>
</feature>
<evidence type="ECO:0000313" key="9">
    <source>
        <dbReference type="EMBL" id="SDD66068.1"/>
    </source>
</evidence>
<dbReference type="Pfam" id="PF11896">
    <property type="entry name" value="GlgE_dom_N_S"/>
    <property type="match status" value="1"/>
</dbReference>
<dbReference type="SUPFAM" id="SSF51679">
    <property type="entry name" value="Bacterial luciferase-like"/>
    <property type="match status" value="1"/>
</dbReference>
<evidence type="ECO:0000256" key="3">
    <source>
        <dbReference type="ARBA" id="ARBA00022679"/>
    </source>
</evidence>
<sequence>MEPPHAYAPRIYFVHSVLVGPLDAWPAHFARAASLGFDHVLIGAPFAPGASGDDRIVADHARPNPAFGTTLAADEVLRELALAAQTRGLTLLADLVLDRAAADGALYAEHPEWFHPFEPEDARLDPRHGHREANVAYADFDRAGAPLIAWWTARAMALAEAGIGGFRIDSPHRTPPHALRAIFDAVRARFAQTRWLAATPGLPREAITQLEGAGFDAAFSSLRWWDFSSSWLVEEHAALRRVGSPVTFPEAPYGARYAHDQEGAADARAVERAYRRMLRAAAALGTGWLMPMGFEYGVDEATSHSGNSARGWEAAKARAPFDLSADVAHANALQRETWVLQTHGELRALSGPGASVAALLRGDRPDLRDASDAVLTLVNPALAAPVRVDLSRLLNGVPGSLTRFAPLDAETLRGARMPTPREASAIPDTFTLPAGACWMFRALASPPVVLAPPEDRGKTNTSGHKSVMEAIAAPRIAIESATPSVDHGRFVAKRTVGERCEVRAAIFAEGHDRIDAAVLWRAADETAWHESPMTPVPPAGTDLWAGRFPLDRVGRYEYVVIAWRDDFASLADHLQKKRAANQPVDLELEEASRLLALVLATAETSDADGEAHKRTCDALDSIVKHFIGSDTETRCALLAAPATAAAVRAARHRPFLSRDTIVNRVDAERSAARFASWYEIFPRSMSDDESRHGTFDDVIAKMPRIREMGFDVLYFPPIHPIGLSNRKGRNNALTAQPGDVGSPYAIGAAEGGHTAVHPQLGTLEDFCRMLAAAHEQGLEIALDFAIQCSPDHPWLKTHPHWFAWRPDGTLRYAENPPKKYQDIVNPEFYAHDAKPDLWLALRDAILFWVDTGVRIFRVDNPHTKPLPFWEWMIADVRARHPDVIFLSEAFTRPRLMYRLAKLGFSQSYTYFTWRESKRDFTEYLTELTQTEVRDFYRPNFFVNTPDINPRHLQTGARSSFLIRAALAATLSGLWGVYCGFELCEGRALPDSEEYLDSEKYQLRAWDWHRPGNIVGEIAALNRIRRANPALHTHLGITFLDARNDSLLCFEKATPARDNVIVVAISLDAFNEQGADFELPWATFQRWHLDDHATLNVVDEMTGERFEWHGRWQHVRLDPHARPFAIWRIEPVKGLPRDEPLPEHDEPADEHIEGHPELDADFPPGGAT</sequence>
<accession>A0A1G6WJT6</accession>
<dbReference type="PANTHER" id="PTHR47786">
    <property type="entry name" value="ALPHA-1,4-GLUCAN:MALTOSE-1-PHOSPHATE MALTOSYLTRANSFERASE"/>
    <property type="match status" value="1"/>
</dbReference>
<feature type="active site" description="Proton donor" evidence="6">
    <location>
        <position position="888"/>
    </location>
</feature>
<feature type="region of interest" description="Disordered" evidence="7">
    <location>
        <begin position="1134"/>
        <end position="1167"/>
    </location>
</feature>
<feature type="compositionally biased region" description="Basic and acidic residues" evidence="7">
    <location>
        <begin position="1134"/>
        <end position="1157"/>
    </location>
</feature>
<dbReference type="OrthoDB" id="9805159at2"/>
<dbReference type="InterPro" id="IPR017853">
    <property type="entry name" value="GH"/>
</dbReference>
<feature type="active site" description="Nucleophile" evidence="6">
    <location>
        <position position="859"/>
    </location>
</feature>
<dbReference type="InterPro" id="IPR021828">
    <property type="entry name" value="GlgE_dom_N/S"/>
</dbReference>
<dbReference type="GO" id="GO:0016705">
    <property type="term" value="F:oxidoreductase activity, acting on paired donors, with incorporation or reduction of molecular oxygen"/>
    <property type="evidence" value="ECO:0007669"/>
    <property type="project" value="InterPro"/>
</dbReference>
<evidence type="ECO:0000256" key="2">
    <source>
        <dbReference type="ARBA" id="ARBA00022676"/>
    </source>
</evidence>
<evidence type="ECO:0000259" key="8">
    <source>
        <dbReference type="SMART" id="SM00642"/>
    </source>
</evidence>
<dbReference type="AlphaFoldDB" id="A0A1G6WJT6"/>
<dbReference type="SUPFAM" id="SSF51445">
    <property type="entry name" value="(Trans)glycosidases"/>
    <property type="match status" value="2"/>
</dbReference>
<keyword evidence="3 6" id="KW-0808">Transferase</keyword>
<dbReference type="EMBL" id="FMYQ01000023">
    <property type="protein sequence ID" value="SDD66068.1"/>
    <property type="molecule type" value="Genomic_DNA"/>
</dbReference>
<dbReference type="InterPro" id="IPR026585">
    <property type="entry name" value="GlgE"/>
</dbReference>
<feature type="site" description="Transition state stabilizer" evidence="6">
    <location>
        <position position="946"/>
    </location>
</feature>
<dbReference type="InterPro" id="IPR036661">
    <property type="entry name" value="Luciferase-like_sf"/>
</dbReference>